<proteinExistence type="predicted"/>
<dbReference type="EMBL" id="BPQB01000008">
    <property type="protein sequence ID" value="GJE88188.1"/>
    <property type="molecule type" value="Genomic_DNA"/>
</dbReference>
<evidence type="ECO:0000256" key="1">
    <source>
        <dbReference type="SAM" id="Phobius"/>
    </source>
</evidence>
<sequence length="103" mass="11364">MDDSSETKYALMVKTNGAAGAMAYFAIEAVLFGVYTVLAAFLTLGFCRGADTTFICRVWLNLYLNVDISRSGQGIPAVGNHTFYRHATEWSQSRKQPSVFGRL</sequence>
<gene>
    <name evidence="2" type="ORF">PsYK624_042710</name>
</gene>
<keyword evidence="1" id="KW-0472">Membrane</keyword>
<accession>A0A9P3G339</accession>
<comment type="caution">
    <text evidence="2">The sequence shown here is derived from an EMBL/GenBank/DDBJ whole genome shotgun (WGS) entry which is preliminary data.</text>
</comment>
<reference evidence="2 3" key="1">
    <citation type="submission" date="2021-08" db="EMBL/GenBank/DDBJ databases">
        <title>Draft Genome Sequence of Phanerochaete sordida strain YK-624.</title>
        <authorList>
            <person name="Mori T."/>
            <person name="Dohra H."/>
            <person name="Suzuki T."/>
            <person name="Kawagishi H."/>
            <person name="Hirai H."/>
        </authorList>
    </citation>
    <scope>NUCLEOTIDE SEQUENCE [LARGE SCALE GENOMIC DNA]</scope>
    <source>
        <strain evidence="2 3">YK-624</strain>
    </source>
</reference>
<dbReference type="AlphaFoldDB" id="A0A9P3G339"/>
<name>A0A9P3G339_9APHY</name>
<evidence type="ECO:0000313" key="2">
    <source>
        <dbReference type="EMBL" id="GJE88188.1"/>
    </source>
</evidence>
<feature type="transmembrane region" description="Helical" evidence="1">
    <location>
        <begin position="21"/>
        <end position="46"/>
    </location>
</feature>
<dbReference type="Proteomes" id="UP000703269">
    <property type="component" value="Unassembled WGS sequence"/>
</dbReference>
<evidence type="ECO:0000313" key="3">
    <source>
        <dbReference type="Proteomes" id="UP000703269"/>
    </source>
</evidence>
<keyword evidence="1" id="KW-1133">Transmembrane helix</keyword>
<keyword evidence="3" id="KW-1185">Reference proteome</keyword>
<keyword evidence="1" id="KW-0812">Transmembrane</keyword>
<organism evidence="2 3">
    <name type="scientific">Phanerochaete sordida</name>
    <dbReference type="NCBI Taxonomy" id="48140"/>
    <lineage>
        <taxon>Eukaryota</taxon>
        <taxon>Fungi</taxon>
        <taxon>Dikarya</taxon>
        <taxon>Basidiomycota</taxon>
        <taxon>Agaricomycotina</taxon>
        <taxon>Agaricomycetes</taxon>
        <taxon>Polyporales</taxon>
        <taxon>Phanerochaetaceae</taxon>
        <taxon>Phanerochaete</taxon>
    </lineage>
</organism>
<protein>
    <submittedName>
        <fullName evidence="2">Uncharacterized protein</fullName>
    </submittedName>
</protein>